<dbReference type="AlphaFoldDB" id="A0A7H1BL53"/>
<dbReference type="RefSeq" id="WP_188342113.1">
    <property type="nucleotide sequence ID" value="NZ_CP061283.1"/>
</dbReference>
<accession>A0A7H1BL53</accession>
<evidence type="ECO:0000256" key="1">
    <source>
        <dbReference type="SAM" id="MobiDB-lite"/>
    </source>
</evidence>
<geneLocation type="plasmid" evidence="2 3">
    <name>unnamed2</name>
</geneLocation>
<dbReference type="KEGG" id="sxn:IAG42_37510"/>
<evidence type="ECO:0000313" key="3">
    <source>
        <dbReference type="Proteomes" id="UP000516428"/>
    </source>
</evidence>
<name>A0A7H1BL53_9ACTN</name>
<dbReference type="EMBL" id="CP061283">
    <property type="protein sequence ID" value="QNS09458.1"/>
    <property type="molecule type" value="Genomic_DNA"/>
</dbReference>
<keyword evidence="2" id="KW-0614">Plasmid</keyword>
<dbReference type="Proteomes" id="UP000516428">
    <property type="component" value="Plasmid unnamed2"/>
</dbReference>
<feature type="region of interest" description="Disordered" evidence="1">
    <location>
        <begin position="1"/>
        <end position="30"/>
    </location>
</feature>
<sequence length="203" mass="22175">MSTAPMLRRPAPRPLGTDPAHAEHGAPVARRGELAMAPRDASFLRSPSTGGDTQLHVAVFTQQYAVGSGMVGIAAACDPVRILLDEGLFFGAHELPKSRCRRPGCRTLFEAADRQHDDLEHMRAYYGLQERHGVHLGLATRVRHDGRPGTVVDTAGRYLLVRLNDEPRPVRCHVTYAMEYETGPGEWTTVTPINHDTAPVPAG</sequence>
<gene>
    <name evidence="2" type="ORF">IAG42_37510</name>
</gene>
<protein>
    <submittedName>
        <fullName evidence="2">Uncharacterized protein</fullName>
    </submittedName>
</protein>
<evidence type="ECO:0000313" key="2">
    <source>
        <dbReference type="EMBL" id="QNS09458.1"/>
    </source>
</evidence>
<keyword evidence="3" id="KW-1185">Reference proteome</keyword>
<organism evidence="2 3">
    <name type="scientific">Streptomyces xanthii</name>
    <dbReference type="NCBI Taxonomy" id="2768069"/>
    <lineage>
        <taxon>Bacteria</taxon>
        <taxon>Bacillati</taxon>
        <taxon>Actinomycetota</taxon>
        <taxon>Actinomycetes</taxon>
        <taxon>Kitasatosporales</taxon>
        <taxon>Streptomycetaceae</taxon>
        <taxon>Streptomyces</taxon>
    </lineage>
</organism>
<proteinExistence type="predicted"/>
<reference evidence="2 3" key="1">
    <citation type="submission" date="2020-09" db="EMBL/GenBank/DDBJ databases">
        <title>A novel species.</title>
        <authorList>
            <person name="Gao J."/>
        </authorList>
    </citation>
    <scope>NUCLEOTIDE SEQUENCE [LARGE SCALE GENOMIC DNA]</scope>
    <source>
        <strain evidence="2 3">CRXT-Y-14</strain>
        <plasmid evidence="2 3">unnamed2</plasmid>
    </source>
</reference>